<feature type="compositionally biased region" description="Low complexity" evidence="1">
    <location>
        <begin position="40"/>
        <end position="56"/>
    </location>
</feature>
<feature type="region of interest" description="Disordered" evidence="1">
    <location>
        <begin position="36"/>
        <end position="59"/>
    </location>
</feature>
<evidence type="ECO:0000313" key="5">
    <source>
        <dbReference type="Proteomes" id="UP000664844"/>
    </source>
</evidence>
<keyword evidence="2" id="KW-0812">Transmembrane</keyword>
<comment type="caution">
    <text evidence="4">The sequence shown here is derived from an EMBL/GenBank/DDBJ whole genome shotgun (WGS) entry which is preliminary data.</text>
</comment>
<sequence>MNKKVWIYSTIAVASSMAIVGFFTINNSFARLEKSSQDIPSSRTTTPTQTQSSPSPMAGQMMMGDIDQHFIVMMIPHHQGAVDMAELALTRAQHPEIKQLAETIIQDQNREIEQMQTWYQAWYGTDVPDMMQMGMMGNSAGSREGMMGNRDMMGGNSGQGMMG</sequence>
<evidence type="ECO:0000256" key="2">
    <source>
        <dbReference type="SAM" id="Phobius"/>
    </source>
</evidence>
<keyword evidence="5" id="KW-1185">Reference proteome</keyword>
<dbReference type="InterPro" id="IPR012347">
    <property type="entry name" value="Ferritin-like"/>
</dbReference>
<organism evidence="4 5">
    <name type="scientific">Phormidium pseudopriestleyi FRX01</name>
    <dbReference type="NCBI Taxonomy" id="1759528"/>
    <lineage>
        <taxon>Bacteria</taxon>
        <taxon>Bacillati</taxon>
        <taxon>Cyanobacteriota</taxon>
        <taxon>Cyanophyceae</taxon>
        <taxon>Oscillatoriophycideae</taxon>
        <taxon>Oscillatoriales</taxon>
        <taxon>Oscillatoriaceae</taxon>
        <taxon>Phormidium</taxon>
    </lineage>
</organism>
<dbReference type="Gene3D" id="1.20.1260.10">
    <property type="match status" value="1"/>
</dbReference>
<feature type="domain" description="DUF305" evidence="3">
    <location>
        <begin position="67"/>
        <end position="153"/>
    </location>
</feature>
<dbReference type="Proteomes" id="UP000664844">
    <property type="component" value="Unassembled WGS sequence"/>
</dbReference>
<name>A0ABS3FNH5_9CYAN</name>
<feature type="non-terminal residue" evidence="4">
    <location>
        <position position="163"/>
    </location>
</feature>
<gene>
    <name evidence="4" type="ORF">J0895_05860</name>
</gene>
<protein>
    <submittedName>
        <fullName evidence="4">DUF305 domain-containing protein</fullName>
    </submittedName>
</protein>
<proteinExistence type="predicted"/>
<keyword evidence="2" id="KW-0472">Membrane</keyword>
<dbReference type="PANTHER" id="PTHR36933">
    <property type="entry name" value="SLL0788 PROTEIN"/>
    <property type="match status" value="1"/>
</dbReference>
<evidence type="ECO:0000259" key="3">
    <source>
        <dbReference type="Pfam" id="PF03713"/>
    </source>
</evidence>
<dbReference type="PANTHER" id="PTHR36933:SF1">
    <property type="entry name" value="SLL0788 PROTEIN"/>
    <property type="match status" value="1"/>
</dbReference>
<feature type="transmembrane region" description="Helical" evidence="2">
    <location>
        <begin position="6"/>
        <end position="25"/>
    </location>
</feature>
<dbReference type="InterPro" id="IPR005183">
    <property type="entry name" value="DUF305_CopM-like"/>
</dbReference>
<dbReference type="EMBL" id="JAFLQW010000159">
    <property type="protein sequence ID" value="MBO0348635.1"/>
    <property type="molecule type" value="Genomic_DNA"/>
</dbReference>
<evidence type="ECO:0000256" key="1">
    <source>
        <dbReference type="SAM" id="MobiDB-lite"/>
    </source>
</evidence>
<accession>A0ABS3FNH5</accession>
<evidence type="ECO:0000313" key="4">
    <source>
        <dbReference type="EMBL" id="MBO0348635.1"/>
    </source>
</evidence>
<keyword evidence="2" id="KW-1133">Transmembrane helix</keyword>
<reference evidence="4 5" key="1">
    <citation type="submission" date="2021-03" db="EMBL/GenBank/DDBJ databases">
        <title>Metabolic Capacity of the Antarctic Cyanobacterium Phormidium pseudopriestleyi that Sustains Oxygenic Photosynthesis in the Presence of Hydrogen Sulfide.</title>
        <authorList>
            <person name="Lumian J.E."/>
            <person name="Jungblut A.D."/>
            <person name="Dillon M.L."/>
            <person name="Hawes I."/>
            <person name="Doran P.T."/>
            <person name="Mackey T.J."/>
            <person name="Dick G.J."/>
            <person name="Grettenberger C.L."/>
            <person name="Sumner D.Y."/>
        </authorList>
    </citation>
    <scope>NUCLEOTIDE SEQUENCE [LARGE SCALE GENOMIC DNA]</scope>
    <source>
        <strain evidence="4 5">FRX01</strain>
    </source>
</reference>
<dbReference type="RefSeq" id="WP_207087180.1">
    <property type="nucleotide sequence ID" value="NZ_JAFLQW010000159.1"/>
</dbReference>
<dbReference type="Pfam" id="PF03713">
    <property type="entry name" value="DUF305"/>
    <property type="match status" value="1"/>
</dbReference>